<evidence type="ECO:0000256" key="1">
    <source>
        <dbReference type="SAM" id="MobiDB-lite"/>
    </source>
</evidence>
<protein>
    <submittedName>
        <fullName evidence="2">Uncharacterized protein</fullName>
    </submittedName>
</protein>
<feature type="compositionally biased region" description="Polar residues" evidence="1">
    <location>
        <begin position="217"/>
        <end position="231"/>
    </location>
</feature>
<name>B3MRK1_DROAN</name>
<dbReference type="OrthoDB" id="7864772at2759"/>
<dbReference type="STRING" id="7217.B3MRK1"/>
<feature type="region of interest" description="Disordered" evidence="1">
    <location>
        <begin position="93"/>
        <end position="116"/>
    </location>
</feature>
<feature type="region of interest" description="Disordered" evidence="1">
    <location>
        <begin position="179"/>
        <end position="240"/>
    </location>
</feature>
<proteinExistence type="predicted"/>
<evidence type="ECO:0000313" key="2">
    <source>
        <dbReference type="EMBL" id="EDV34406.1"/>
    </source>
</evidence>
<dbReference type="EMBL" id="CH902622">
    <property type="protein sequence ID" value="EDV34406.1"/>
    <property type="molecule type" value="Genomic_DNA"/>
</dbReference>
<dbReference type="AlphaFoldDB" id="B3MRK1"/>
<gene>
    <name evidence="2" type="primary">Dana\GF20983</name>
    <name evidence="2" type="synonym">dana_GLEANR_4217</name>
    <name evidence="2" type="ORF">GF20983</name>
</gene>
<dbReference type="InParanoid" id="B3MRK1"/>
<reference evidence="2 3" key="1">
    <citation type="journal article" date="2007" name="Nature">
        <title>Evolution of genes and genomes on the Drosophila phylogeny.</title>
        <authorList>
            <consortium name="Drosophila 12 Genomes Consortium"/>
            <person name="Clark A.G."/>
            <person name="Eisen M.B."/>
            <person name="Smith D.R."/>
            <person name="Bergman C.M."/>
            <person name="Oliver B."/>
            <person name="Markow T.A."/>
            <person name="Kaufman T.C."/>
            <person name="Kellis M."/>
            <person name="Gelbart W."/>
            <person name="Iyer V.N."/>
            <person name="Pollard D.A."/>
            <person name="Sackton T.B."/>
            <person name="Larracuente A.M."/>
            <person name="Singh N.D."/>
            <person name="Abad J.P."/>
            <person name="Abt D.N."/>
            <person name="Adryan B."/>
            <person name="Aguade M."/>
            <person name="Akashi H."/>
            <person name="Anderson W.W."/>
            <person name="Aquadro C.F."/>
            <person name="Ardell D.H."/>
            <person name="Arguello R."/>
            <person name="Artieri C.G."/>
            <person name="Barbash D.A."/>
            <person name="Barker D."/>
            <person name="Barsanti P."/>
            <person name="Batterham P."/>
            <person name="Batzoglou S."/>
            <person name="Begun D."/>
            <person name="Bhutkar A."/>
            <person name="Blanco E."/>
            <person name="Bosak S.A."/>
            <person name="Bradley R.K."/>
            <person name="Brand A.D."/>
            <person name="Brent M.R."/>
            <person name="Brooks A.N."/>
            <person name="Brown R.H."/>
            <person name="Butlin R.K."/>
            <person name="Caggese C."/>
            <person name="Calvi B.R."/>
            <person name="Bernardo de Carvalho A."/>
            <person name="Caspi A."/>
            <person name="Castrezana S."/>
            <person name="Celniker S.E."/>
            <person name="Chang J.L."/>
            <person name="Chapple C."/>
            <person name="Chatterji S."/>
            <person name="Chinwalla A."/>
            <person name="Civetta A."/>
            <person name="Clifton S.W."/>
            <person name="Comeron J.M."/>
            <person name="Costello J.C."/>
            <person name="Coyne J.A."/>
            <person name="Daub J."/>
            <person name="David R.G."/>
            <person name="Delcher A.L."/>
            <person name="Delehaunty K."/>
            <person name="Do C.B."/>
            <person name="Ebling H."/>
            <person name="Edwards K."/>
            <person name="Eickbush T."/>
            <person name="Evans J.D."/>
            <person name="Filipski A."/>
            <person name="Findeiss S."/>
            <person name="Freyhult E."/>
            <person name="Fulton L."/>
            <person name="Fulton R."/>
            <person name="Garcia A.C."/>
            <person name="Gardiner A."/>
            <person name="Garfield D.A."/>
            <person name="Garvin B.E."/>
            <person name="Gibson G."/>
            <person name="Gilbert D."/>
            <person name="Gnerre S."/>
            <person name="Godfrey J."/>
            <person name="Good R."/>
            <person name="Gotea V."/>
            <person name="Gravely B."/>
            <person name="Greenberg A.J."/>
            <person name="Griffiths-Jones S."/>
            <person name="Gross S."/>
            <person name="Guigo R."/>
            <person name="Gustafson E.A."/>
            <person name="Haerty W."/>
            <person name="Hahn M.W."/>
            <person name="Halligan D.L."/>
            <person name="Halpern A.L."/>
            <person name="Halter G.M."/>
            <person name="Han M.V."/>
            <person name="Heger A."/>
            <person name="Hillier L."/>
            <person name="Hinrichs A.S."/>
            <person name="Holmes I."/>
            <person name="Hoskins R.A."/>
            <person name="Hubisz M.J."/>
            <person name="Hultmark D."/>
            <person name="Huntley M.A."/>
            <person name="Jaffe D.B."/>
            <person name="Jagadeeshan S."/>
            <person name="Jeck W.R."/>
            <person name="Johnson J."/>
            <person name="Jones C.D."/>
            <person name="Jordan W.C."/>
            <person name="Karpen G.H."/>
            <person name="Kataoka E."/>
            <person name="Keightley P.D."/>
            <person name="Kheradpour P."/>
            <person name="Kirkness E.F."/>
            <person name="Koerich L.B."/>
            <person name="Kristiansen K."/>
            <person name="Kudrna D."/>
            <person name="Kulathinal R.J."/>
            <person name="Kumar S."/>
            <person name="Kwok R."/>
            <person name="Lander E."/>
            <person name="Langley C.H."/>
            <person name="Lapoint R."/>
            <person name="Lazzaro B.P."/>
            <person name="Lee S.J."/>
            <person name="Levesque L."/>
            <person name="Li R."/>
            <person name="Lin C.F."/>
            <person name="Lin M.F."/>
            <person name="Lindblad-Toh K."/>
            <person name="Llopart A."/>
            <person name="Long M."/>
            <person name="Low L."/>
            <person name="Lozovsky E."/>
            <person name="Lu J."/>
            <person name="Luo M."/>
            <person name="Machado C.A."/>
            <person name="Makalowski W."/>
            <person name="Marzo M."/>
            <person name="Matsuda M."/>
            <person name="Matzkin L."/>
            <person name="McAllister B."/>
            <person name="McBride C.S."/>
            <person name="McKernan B."/>
            <person name="McKernan K."/>
            <person name="Mendez-Lago M."/>
            <person name="Minx P."/>
            <person name="Mollenhauer M.U."/>
            <person name="Montooth K."/>
            <person name="Mount S.M."/>
            <person name="Mu X."/>
            <person name="Myers E."/>
            <person name="Negre B."/>
            <person name="Newfeld S."/>
            <person name="Nielsen R."/>
            <person name="Noor M.A."/>
            <person name="O'Grady P."/>
            <person name="Pachter L."/>
            <person name="Papaceit M."/>
            <person name="Parisi M.J."/>
            <person name="Parisi M."/>
            <person name="Parts L."/>
            <person name="Pedersen J.S."/>
            <person name="Pesole G."/>
            <person name="Phillippy A.M."/>
            <person name="Ponting C.P."/>
            <person name="Pop M."/>
            <person name="Porcelli D."/>
            <person name="Powell J.R."/>
            <person name="Prohaska S."/>
            <person name="Pruitt K."/>
            <person name="Puig M."/>
            <person name="Quesneville H."/>
            <person name="Ram K.R."/>
            <person name="Rand D."/>
            <person name="Rasmussen M.D."/>
            <person name="Reed L.K."/>
            <person name="Reenan R."/>
            <person name="Reily A."/>
            <person name="Remington K.A."/>
            <person name="Rieger T.T."/>
            <person name="Ritchie M.G."/>
            <person name="Robin C."/>
            <person name="Rogers Y.H."/>
            <person name="Rohde C."/>
            <person name="Rozas J."/>
            <person name="Rubenfield M.J."/>
            <person name="Ruiz A."/>
            <person name="Russo S."/>
            <person name="Salzberg S.L."/>
            <person name="Sanchez-Gracia A."/>
            <person name="Saranga D.J."/>
            <person name="Sato H."/>
            <person name="Schaeffer S.W."/>
            <person name="Schatz M.C."/>
            <person name="Schlenke T."/>
            <person name="Schwartz R."/>
            <person name="Segarra C."/>
            <person name="Singh R.S."/>
            <person name="Sirot L."/>
            <person name="Sirota M."/>
            <person name="Sisneros N.B."/>
            <person name="Smith C.D."/>
            <person name="Smith T.F."/>
            <person name="Spieth J."/>
            <person name="Stage D.E."/>
            <person name="Stark A."/>
            <person name="Stephan W."/>
            <person name="Strausberg R.L."/>
            <person name="Strempel S."/>
            <person name="Sturgill D."/>
            <person name="Sutton G."/>
            <person name="Sutton G.G."/>
            <person name="Tao W."/>
            <person name="Teichmann S."/>
            <person name="Tobari Y.N."/>
            <person name="Tomimura Y."/>
            <person name="Tsolas J.M."/>
            <person name="Valente V.L."/>
            <person name="Venter E."/>
            <person name="Venter J.C."/>
            <person name="Vicario S."/>
            <person name="Vieira F.G."/>
            <person name="Vilella A.J."/>
            <person name="Villasante A."/>
            <person name="Walenz B."/>
            <person name="Wang J."/>
            <person name="Wasserman M."/>
            <person name="Watts T."/>
            <person name="Wilson D."/>
            <person name="Wilson R.K."/>
            <person name="Wing R.A."/>
            <person name="Wolfner M.F."/>
            <person name="Wong A."/>
            <person name="Wong G.K."/>
            <person name="Wu C.I."/>
            <person name="Wu G."/>
            <person name="Yamamoto D."/>
            <person name="Yang H.P."/>
            <person name="Yang S.P."/>
            <person name="Yorke J.A."/>
            <person name="Yoshida K."/>
            <person name="Zdobnov E."/>
            <person name="Zhang P."/>
            <person name="Zhang Y."/>
            <person name="Zimin A.V."/>
            <person name="Baldwin J."/>
            <person name="Abdouelleil A."/>
            <person name="Abdulkadir J."/>
            <person name="Abebe A."/>
            <person name="Abera B."/>
            <person name="Abreu J."/>
            <person name="Acer S.C."/>
            <person name="Aftuck L."/>
            <person name="Alexander A."/>
            <person name="An P."/>
            <person name="Anderson E."/>
            <person name="Anderson S."/>
            <person name="Arachi H."/>
            <person name="Azer M."/>
            <person name="Bachantsang P."/>
            <person name="Barry A."/>
            <person name="Bayul T."/>
            <person name="Berlin A."/>
            <person name="Bessette D."/>
            <person name="Bloom T."/>
            <person name="Blye J."/>
            <person name="Boguslavskiy L."/>
            <person name="Bonnet C."/>
            <person name="Boukhgalter B."/>
            <person name="Bourzgui I."/>
            <person name="Brown A."/>
            <person name="Cahill P."/>
            <person name="Channer S."/>
            <person name="Cheshatsang Y."/>
            <person name="Chuda L."/>
            <person name="Citroen M."/>
            <person name="Collymore A."/>
            <person name="Cooke P."/>
            <person name="Costello M."/>
            <person name="D'Aco K."/>
            <person name="Daza R."/>
            <person name="De Haan G."/>
            <person name="DeGray S."/>
            <person name="DeMaso C."/>
            <person name="Dhargay N."/>
            <person name="Dooley K."/>
            <person name="Dooley E."/>
            <person name="Doricent M."/>
            <person name="Dorje P."/>
            <person name="Dorjee K."/>
            <person name="Dupes A."/>
            <person name="Elong R."/>
            <person name="Falk J."/>
            <person name="Farina A."/>
            <person name="Faro S."/>
            <person name="Ferguson D."/>
            <person name="Fisher S."/>
            <person name="Foley C.D."/>
            <person name="Franke A."/>
            <person name="Friedrich D."/>
            <person name="Gadbois L."/>
            <person name="Gearin G."/>
            <person name="Gearin C.R."/>
            <person name="Giannoukos G."/>
            <person name="Goode T."/>
            <person name="Graham J."/>
            <person name="Grandbois E."/>
            <person name="Grewal S."/>
            <person name="Gyaltsen K."/>
            <person name="Hafez N."/>
            <person name="Hagos B."/>
            <person name="Hall J."/>
            <person name="Henson C."/>
            <person name="Hollinger A."/>
            <person name="Honan T."/>
            <person name="Huard M.D."/>
            <person name="Hughes L."/>
            <person name="Hurhula B."/>
            <person name="Husby M.E."/>
            <person name="Kamat A."/>
            <person name="Kanga B."/>
            <person name="Kashin S."/>
            <person name="Khazanovich D."/>
            <person name="Kisner P."/>
            <person name="Lance K."/>
            <person name="Lara M."/>
            <person name="Lee W."/>
            <person name="Lennon N."/>
            <person name="Letendre F."/>
            <person name="LeVine R."/>
            <person name="Lipovsky A."/>
            <person name="Liu X."/>
            <person name="Liu J."/>
            <person name="Liu S."/>
            <person name="Lokyitsang T."/>
            <person name="Lokyitsang Y."/>
            <person name="Lubonja R."/>
            <person name="Lui A."/>
            <person name="MacDonald P."/>
            <person name="Magnisalis V."/>
            <person name="Maru K."/>
            <person name="Matthews C."/>
            <person name="McCusker W."/>
            <person name="McDonough S."/>
            <person name="Mehta T."/>
            <person name="Meldrim J."/>
            <person name="Meneus L."/>
            <person name="Mihai O."/>
            <person name="Mihalev A."/>
            <person name="Mihova T."/>
            <person name="Mittelman R."/>
            <person name="Mlenga V."/>
            <person name="Montmayeur A."/>
            <person name="Mulrain L."/>
            <person name="Navidi A."/>
            <person name="Naylor J."/>
            <person name="Negash T."/>
            <person name="Nguyen T."/>
            <person name="Nguyen N."/>
            <person name="Nicol R."/>
            <person name="Norbu C."/>
            <person name="Norbu N."/>
            <person name="Novod N."/>
            <person name="O'Neill B."/>
            <person name="Osman S."/>
            <person name="Markiewicz E."/>
            <person name="Oyono O.L."/>
            <person name="Patti C."/>
            <person name="Phunkhang P."/>
            <person name="Pierre F."/>
            <person name="Priest M."/>
            <person name="Raghuraman S."/>
            <person name="Rege F."/>
            <person name="Reyes R."/>
            <person name="Rise C."/>
            <person name="Rogov P."/>
            <person name="Ross K."/>
            <person name="Ryan E."/>
            <person name="Settipalli S."/>
            <person name="Shea T."/>
            <person name="Sherpa N."/>
            <person name="Shi L."/>
            <person name="Shih D."/>
            <person name="Sparrow T."/>
            <person name="Spaulding J."/>
            <person name="Stalker J."/>
            <person name="Stange-Thomann N."/>
            <person name="Stavropoulos S."/>
            <person name="Stone C."/>
            <person name="Strader C."/>
            <person name="Tesfaye S."/>
            <person name="Thomson T."/>
            <person name="Thoulutsang Y."/>
            <person name="Thoulutsang D."/>
            <person name="Topham K."/>
            <person name="Topping I."/>
            <person name="Tsamla T."/>
            <person name="Vassiliev H."/>
            <person name="Vo A."/>
            <person name="Wangchuk T."/>
            <person name="Wangdi T."/>
            <person name="Weiand M."/>
            <person name="Wilkinson J."/>
            <person name="Wilson A."/>
            <person name="Yadav S."/>
            <person name="Young G."/>
            <person name="Yu Q."/>
            <person name="Zembek L."/>
            <person name="Zhong D."/>
            <person name="Zimmer A."/>
            <person name="Zwirko Z."/>
            <person name="Jaffe D.B."/>
            <person name="Alvarez P."/>
            <person name="Brockman W."/>
            <person name="Butler J."/>
            <person name="Chin C."/>
            <person name="Gnerre S."/>
            <person name="Grabherr M."/>
            <person name="Kleber M."/>
            <person name="Mauceli E."/>
            <person name="MacCallum I."/>
        </authorList>
    </citation>
    <scope>NUCLEOTIDE SEQUENCE [LARGE SCALE GENOMIC DNA]</scope>
    <source>
        <strain evidence="3">Tucson 14024-0371.13</strain>
    </source>
</reference>
<accession>B3MRK1</accession>
<dbReference type="HOGENOM" id="CLU_1157458_0_0_1"/>
<feature type="compositionally biased region" description="Polar residues" evidence="1">
    <location>
        <begin position="96"/>
        <end position="109"/>
    </location>
</feature>
<keyword evidence="3" id="KW-1185">Reference proteome</keyword>
<dbReference type="KEGG" id="dan:6503672"/>
<sequence length="240" mass="26832">MLQLVQMARHVTTWLGWTPGPGKTGGAGCECFPADDESAQESSGLATVLMLYVGMAALFLVVNHCTSHGPDQARAKRELAALERRQAQALALATQHSATMRRTSGSPSRSAPADRRMPHMAPEWLGTLPDLIRQVAAPRRPTTLYRQRLRMRLRQQKEHELELRREQEYLRQELLDEKERHQQQDQLTPDWQDVVDEDPPSSGSPPSPGEVPVGGAPSNQLVSLPQRQTSIYFDLPSETE</sequence>
<evidence type="ECO:0000313" key="3">
    <source>
        <dbReference type="Proteomes" id="UP000007801"/>
    </source>
</evidence>
<organism evidence="2 3">
    <name type="scientific">Drosophila ananassae</name>
    <name type="common">Fruit fly</name>
    <dbReference type="NCBI Taxonomy" id="7217"/>
    <lineage>
        <taxon>Eukaryota</taxon>
        <taxon>Metazoa</taxon>
        <taxon>Ecdysozoa</taxon>
        <taxon>Arthropoda</taxon>
        <taxon>Hexapoda</taxon>
        <taxon>Insecta</taxon>
        <taxon>Pterygota</taxon>
        <taxon>Neoptera</taxon>
        <taxon>Endopterygota</taxon>
        <taxon>Diptera</taxon>
        <taxon>Brachycera</taxon>
        <taxon>Muscomorpha</taxon>
        <taxon>Ephydroidea</taxon>
        <taxon>Drosophilidae</taxon>
        <taxon>Drosophila</taxon>
        <taxon>Sophophora</taxon>
    </lineage>
</organism>
<dbReference type="GeneID" id="6503672"/>
<dbReference type="PhylomeDB" id="B3MRK1"/>
<dbReference type="Proteomes" id="UP000007801">
    <property type="component" value="Unassembled WGS sequence"/>
</dbReference>